<dbReference type="SUPFAM" id="SSF81665">
    <property type="entry name" value="Calcium ATPase, transmembrane domain M"/>
    <property type="match status" value="1"/>
</dbReference>
<evidence type="ECO:0000256" key="2">
    <source>
        <dbReference type="ARBA" id="ARBA00022448"/>
    </source>
</evidence>
<evidence type="ECO:0000256" key="10">
    <source>
        <dbReference type="ARBA" id="ARBA00022967"/>
    </source>
</evidence>
<comment type="subcellular location">
    <subcellularLocation>
        <location evidence="1">Endomembrane system</location>
        <topology evidence="1">Multi-pass membrane protein</topology>
    </subcellularLocation>
    <subcellularLocation>
        <location evidence="15">Membrane</location>
        <topology evidence="15">Multi-pass membrane protein</topology>
    </subcellularLocation>
</comment>
<feature type="transmembrane region" description="Helical" evidence="15">
    <location>
        <begin position="577"/>
        <end position="595"/>
    </location>
</feature>
<dbReference type="InterPro" id="IPR006408">
    <property type="entry name" value="P-type_ATPase_IIB"/>
</dbReference>
<proteinExistence type="inferred from homology"/>
<evidence type="ECO:0000256" key="1">
    <source>
        <dbReference type="ARBA" id="ARBA00004127"/>
    </source>
</evidence>
<evidence type="ECO:0000256" key="11">
    <source>
        <dbReference type="ARBA" id="ARBA00022989"/>
    </source>
</evidence>
<dbReference type="FunFam" id="1.20.1110.10:FF:000039">
    <property type="entry name" value="Calcium-transporting ATPase"/>
    <property type="match status" value="1"/>
</dbReference>
<evidence type="ECO:0000256" key="13">
    <source>
        <dbReference type="ARBA" id="ARBA00023136"/>
    </source>
</evidence>
<keyword evidence="3 15" id="KW-0109">Calcium transport</keyword>
<evidence type="ECO:0000256" key="7">
    <source>
        <dbReference type="ARBA" id="ARBA00022837"/>
    </source>
</evidence>
<comment type="catalytic activity">
    <reaction evidence="14 15">
        <text>Ca(2+)(in) + ATP + H2O = Ca(2+)(out) + ADP + phosphate + H(+)</text>
        <dbReference type="Rhea" id="RHEA:18105"/>
        <dbReference type="ChEBI" id="CHEBI:15377"/>
        <dbReference type="ChEBI" id="CHEBI:15378"/>
        <dbReference type="ChEBI" id="CHEBI:29108"/>
        <dbReference type="ChEBI" id="CHEBI:30616"/>
        <dbReference type="ChEBI" id="CHEBI:43474"/>
        <dbReference type="ChEBI" id="CHEBI:456216"/>
        <dbReference type="EC" id="7.2.2.10"/>
    </reaction>
</comment>
<dbReference type="Proteomes" id="UP000023152">
    <property type="component" value="Unassembled WGS sequence"/>
</dbReference>
<dbReference type="Gene3D" id="1.20.1110.10">
    <property type="entry name" value="Calcium-transporting ATPase, transmembrane domain"/>
    <property type="match status" value="1"/>
</dbReference>
<sequence length="596" mass="66870">MGNATTICSDKTGTLTQNSMSVTKAFVARTKFFAEPPSRESLGDKLFDTITQSVVCNSKVKQNTLYEYMFMAFHDTSEKPKLVGGNQTECAMLQWALELGAKDYKQIRTDFPVTKFFPFDSAVKSSSVLVKGKELDQYFVYTKGAAEQIMDWCIYYMDRDGQHQDFTEEMKDEIRAVMNGLMDNGLRCLGVLYKELKKSEIQFQLDGTVKEEGTEHFFRGMTWLCLCAIQDPIRPEVPEAVKLCQNAGITVRMVTGDNIGTAKYIARQCGILTRKGNNIIYIYHICMTGSEFRQLSDKDKHEVLPKLRVLARSKPTDKEALVEWYKTYNNDVVAVTGDGANDALALTKADVGLSMGIQGTDVAKEASDIVIMDDNFASIVKTVMWGRSVFDNIRKFVQFQSTVNAVALMLSVIAAFWKQFANPLTAVQLLWVNLIMDTMAALALATEPPSMSLLQRNPYTKDALLISKLMQRFIIGSTVYQLVVLFITLFRAEQWGIVGDGEHNSDGQNKELLTLVFNLFVGLQVANEINARRVQNEWNVFSGIIQNPYFVGIIIITVCLQVLIIYFGGAFTSTVGLGWEAWVYTLGVSIGILLWR</sequence>
<dbReference type="SUPFAM" id="SSF56784">
    <property type="entry name" value="HAD-like"/>
    <property type="match status" value="1"/>
</dbReference>
<gene>
    <name evidence="17" type="ORF">RFI_01604</name>
</gene>
<reference evidence="17 18" key="1">
    <citation type="journal article" date="2013" name="Curr. Biol.">
        <title>The Genome of the Foraminiferan Reticulomyxa filosa.</title>
        <authorList>
            <person name="Glockner G."/>
            <person name="Hulsmann N."/>
            <person name="Schleicher M."/>
            <person name="Noegel A.A."/>
            <person name="Eichinger L."/>
            <person name="Gallinger C."/>
            <person name="Pawlowski J."/>
            <person name="Sierra R."/>
            <person name="Euteneuer U."/>
            <person name="Pillet L."/>
            <person name="Moustafa A."/>
            <person name="Platzer M."/>
            <person name="Groth M."/>
            <person name="Szafranski K."/>
            <person name="Schliwa M."/>
        </authorList>
    </citation>
    <scope>NUCLEOTIDE SEQUENCE [LARGE SCALE GENOMIC DNA]</scope>
</reference>
<dbReference type="SUPFAM" id="SSF81660">
    <property type="entry name" value="Metal cation-transporting ATPase, ATP-binding domain N"/>
    <property type="match status" value="1"/>
</dbReference>
<accession>X6PBM9</accession>
<dbReference type="InterPro" id="IPR023298">
    <property type="entry name" value="ATPase_P-typ_TM_dom_sf"/>
</dbReference>
<evidence type="ECO:0000256" key="8">
    <source>
        <dbReference type="ARBA" id="ARBA00022840"/>
    </source>
</evidence>
<feature type="transmembrane region" description="Helical" evidence="15">
    <location>
        <begin position="549"/>
        <end position="571"/>
    </location>
</feature>
<comment type="caution">
    <text evidence="15">Lacks conserved residue(s) required for the propagation of feature annotation.</text>
</comment>
<dbReference type="Gene3D" id="3.40.50.1000">
    <property type="entry name" value="HAD superfamily/HAD-like"/>
    <property type="match status" value="1"/>
</dbReference>
<dbReference type="PRINTS" id="PR00121">
    <property type="entry name" value="NAKATPASE"/>
</dbReference>
<dbReference type="Pfam" id="PF13246">
    <property type="entry name" value="Cation_ATPase"/>
    <property type="match status" value="1"/>
</dbReference>
<dbReference type="PROSITE" id="PS00154">
    <property type="entry name" value="ATPASE_E1_E2"/>
    <property type="match status" value="1"/>
</dbReference>
<dbReference type="InterPro" id="IPR023214">
    <property type="entry name" value="HAD_sf"/>
</dbReference>
<dbReference type="Pfam" id="PF00689">
    <property type="entry name" value="Cation_ATPase_C"/>
    <property type="match status" value="1"/>
</dbReference>
<evidence type="ECO:0000256" key="15">
    <source>
        <dbReference type="RuleBase" id="RU361146"/>
    </source>
</evidence>
<dbReference type="PRINTS" id="PR00119">
    <property type="entry name" value="CATATPASE"/>
</dbReference>
<dbReference type="GO" id="GO:0005524">
    <property type="term" value="F:ATP binding"/>
    <property type="evidence" value="ECO:0007669"/>
    <property type="project" value="UniProtKB-KW"/>
</dbReference>
<dbReference type="AlphaFoldDB" id="X6PBM9"/>
<comment type="caution">
    <text evidence="17">The sequence shown here is derived from an EMBL/GenBank/DDBJ whole genome shotgun (WGS) entry which is preliminary data.</text>
</comment>
<dbReference type="SFLD" id="SFLDS00003">
    <property type="entry name" value="Haloacid_Dehalogenase"/>
    <property type="match status" value="1"/>
</dbReference>
<dbReference type="OMA" id="NDNIMAM"/>
<dbReference type="SFLD" id="SFLDF00027">
    <property type="entry name" value="p-type_atpase"/>
    <property type="match status" value="1"/>
</dbReference>
<evidence type="ECO:0000256" key="9">
    <source>
        <dbReference type="ARBA" id="ARBA00022842"/>
    </source>
</evidence>
<comment type="function">
    <text evidence="15">Catalyzes the hydrolysis of ATP coupled with the transport of calcium.</text>
</comment>
<dbReference type="EC" id="7.2.2.10" evidence="15"/>
<keyword evidence="13 15" id="KW-0472">Membrane</keyword>
<evidence type="ECO:0000256" key="5">
    <source>
        <dbReference type="ARBA" id="ARBA00022723"/>
    </source>
</evidence>
<keyword evidence="9" id="KW-0460">Magnesium</keyword>
<dbReference type="FunFam" id="3.40.50.1000:FF:000193">
    <property type="entry name" value="Plasma membrane calcium-transporting ATPase 2"/>
    <property type="match status" value="1"/>
</dbReference>
<dbReference type="Gene3D" id="3.40.1110.10">
    <property type="entry name" value="Calcium-transporting ATPase, cytoplasmic domain N"/>
    <property type="match status" value="1"/>
</dbReference>
<keyword evidence="4 15" id="KW-0812">Transmembrane</keyword>
<evidence type="ECO:0000313" key="18">
    <source>
        <dbReference type="Proteomes" id="UP000023152"/>
    </source>
</evidence>
<evidence type="ECO:0000256" key="4">
    <source>
        <dbReference type="ARBA" id="ARBA00022692"/>
    </source>
</evidence>
<keyword evidence="11 15" id="KW-1133">Transmembrane helix</keyword>
<dbReference type="InterPro" id="IPR018303">
    <property type="entry name" value="ATPase_P-typ_P_site"/>
</dbReference>
<dbReference type="GO" id="GO:0012505">
    <property type="term" value="C:endomembrane system"/>
    <property type="evidence" value="ECO:0007669"/>
    <property type="project" value="UniProtKB-SubCell"/>
</dbReference>
<evidence type="ECO:0000256" key="14">
    <source>
        <dbReference type="ARBA" id="ARBA00048694"/>
    </source>
</evidence>
<keyword evidence="8 15" id="KW-0067">ATP-binding</keyword>
<keyword evidence="7 15" id="KW-0106">Calcium</keyword>
<evidence type="ECO:0000259" key="16">
    <source>
        <dbReference type="Pfam" id="PF00689"/>
    </source>
</evidence>
<evidence type="ECO:0000256" key="12">
    <source>
        <dbReference type="ARBA" id="ARBA00023065"/>
    </source>
</evidence>
<dbReference type="PANTHER" id="PTHR24093">
    <property type="entry name" value="CATION TRANSPORTING ATPASE"/>
    <property type="match status" value="1"/>
</dbReference>
<dbReference type="EMBL" id="ASPP01001578">
    <property type="protein sequence ID" value="ETO35459.1"/>
    <property type="molecule type" value="Genomic_DNA"/>
</dbReference>
<organism evidence="17 18">
    <name type="scientific">Reticulomyxa filosa</name>
    <dbReference type="NCBI Taxonomy" id="46433"/>
    <lineage>
        <taxon>Eukaryota</taxon>
        <taxon>Sar</taxon>
        <taxon>Rhizaria</taxon>
        <taxon>Retaria</taxon>
        <taxon>Foraminifera</taxon>
        <taxon>Monothalamids</taxon>
        <taxon>Reticulomyxidae</taxon>
        <taxon>Reticulomyxa</taxon>
    </lineage>
</organism>
<keyword evidence="12 15" id="KW-0406">Ion transport</keyword>
<keyword evidence="5" id="KW-0479">Metal-binding</keyword>
<keyword evidence="6 15" id="KW-0547">Nucleotide-binding</keyword>
<dbReference type="GO" id="GO:0005886">
    <property type="term" value="C:plasma membrane"/>
    <property type="evidence" value="ECO:0007669"/>
    <property type="project" value="TreeGrafter"/>
</dbReference>
<dbReference type="NCBIfam" id="TIGR01517">
    <property type="entry name" value="ATPase-IIB_Ca"/>
    <property type="match status" value="1"/>
</dbReference>
<dbReference type="InterPro" id="IPR044492">
    <property type="entry name" value="P_typ_ATPase_HD_dom"/>
</dbReference>
<evidence type="ECO:0000256" key="3">
    <source>
        <dbReference type="ARBA" id="ARBA00022568"/>
    </source>
</evidence>
<evidence type="ECO:0000313" key="17">
    <source>
        <dbReference type="EMBL" id="ETO35459.1"/>
    </source>
</evidence>
<comment type="similarity">
    <text evidence="15">Belongs to the cation transport ATPase (P-type) (TC 3.A.3) family.</text>
</comment>
<keyword evidence="18" id="KW-1185">Reference proteome</keyword>
<dbReference type="InterPro" id="IPR023299">
    <property type="entry name" value="ATPase_P-typ_cyto_dom_N"/>
</dbReference>
<dbReference type="InterPro" id="IPR001757">
    <property type="entry name" value="P_typ_ATPase"/>
</dbReference>
<protein>
    <recommendedName>
        <fullName evidence="15">Calcium-transporting ATPase</fullName>
        <ecNumber evidence="15">7.2.2.10</ecNumber>
    </recommendedName>
</protein>
<feature type="transmembrane region" description="Helical" evidence="15">
    <location>
        <begin position="473"/>
        <end position="492"/>
    </location>
</feature>
<name>X6PBM9_RETFI</name>
<keyword evidence="2 15" id="KW-0813">Transport</keyword>
<dbReference type="InterPro" id="IPR006068">
    <property type="entry name" value="ATPase_P-typ_cation-transptr_C"/>
</dbReference>
<keyword evidence="10" id="KW-1278">Translocase</keyword>
<dbReference type="SFLD" id="SFLDG00002">
    <property type="entry name" value="C1.7:_P-type_atpase_like"/>
    <property type="match status" value="1"/>
</dbReference>
<dbReference type="PANTHER" id="PTHR24093:SF369">
    <property type="entry name" value="CALCIUM-TRANSPORTING ATPASE"/>
    <property type="match status" value="1"/>
</dbReference>
<feature type="domain" description="Cation-transporting P-type ATPase C-terminal" evidence="16">
    <location>
        <begin position="422"/>
        <end position="595"/>
    </location>
</feature>
<dbReference type="GO" id="GO:0005388">
    <property type="term" value="F:P-type calcium transporter activity"/>
    <property type="evidence" value="ECO:0007669"/>
    <property type="project" value="UniProtKB-EC"/>
</dbReference>
<dbReference type="GO" id="GO:0046872">
    <property type="term" value="F:metal ion binding"/>
    <property type="evidence" value="ECO:0007669"/>
    <property type="project" value="UniProtKB-KW"/>
</dbReference>
<dbReference type="InterPro" id="IPR036412">
    <property type="entry name" value="HAD-like_sf"/>
</dbReference>
<dbReference type="OrthoDB" id="116380at2759"/>
<dbReference type="NCBIfam" id="TIGR01494">
    <property type="entry name" value="ATPase_P-type"/>
    <property type="match status" value="1"/>
</dbReference>
<evidence type="ECO:0000256" key="6">
    <source>
        <dbReference type="ARBA" id="ARBA00022741"/>
    </source>
</evidence>
<dbReference type="GO" id="GO:0016887">
    <property type="term" value="F:ATP hydrolysis activity"/>
    <property type="evidence" value="ECO:0007669"/>
    <property type="project" value="InterPro"/>
</dbReference>